<feature type="region of interest" description="Disordered" evidence="2">
    <location>
        <begin position="389"/>
        <end position="421"/>
    </location>
</feature>
<evidence type="ECO:0000313" key="4">
    <source>
        <dbReference type="Proteomes" id="UP000007797"/>
    </source>
</evidence>
<dbReference type="RefSeq" id="XP_004350392.1">
    <property type="nucleotide sequence ID" value="XM_004350342.1"/>
</dbReference>
<feature type="compositionally biased region" description="Polar residues" evidence="2">
    <location>
        <begin position="466"/>
        <end position="475"/>
    </location>
</feature>
<keyword evidence="1" id="KW-0175">Coiled coil</keyword>
<evidence type="ECO:0000256" key="1">
    <source>
        <dbReference type="SAM" id="Coils"/>
    </source>
</evidence>
<dbReference type="EMBL" id="GL883029">
    <property type="protein sequence ID" value="EGG13688.1"/>
    <property type="molecule type" value="Genomic_DNA"/>
</dbReference>
<evidence type="ECO:0000256" key="2">
    <source>
        <dbReference type="SAM" id="MobiDB-lite"/>
    </source>
</evidence>
<keyword evidence="4" id="KW-1185">Reference proteome</keyword>
<protein>
    <submittedName>
        <fullName evidence="3">Uncharacterized protein</fullName>
    </submittedName>
</protein>
<feature type="region of interest" description="Disordered" evidence="2">
    <location>
        <begin position="453"/>
        <end position="475"/>
    </location>
</feature>
<name>F4QD07_CACFS</name>
<accession>F4QD07</accession>
<dbReference type="GeneID" id="14865237"/>
<feature type="coiled-coil region" evidence="1">
    <location>
        <begin position="32"/>
        <end position="143"/>
    </location>
</feature>
<dbReference type="KEGG" id="dfa:DFA_11449"/>
<sequence>MQPCSDRDLTIPIKGGTPTYASIEHQQLQDDLNVFAAKNESLVDENKKLKDEVVVLEKRISANTNLNTNAVSKLNNDINKLKNDITSLKRDLQSEITTNNILNGTVLEHRNLATSYKEHKVEMAAIQRSLEEKKERINLSRENEEKIVYQIAKINEYIEILDNHQKKSGQQTATQFISNNHNETILNTKRFPIDRLGDAWNTFIMQVVANFLDLPHHGLRAKAIFVSKVFEGCFGICQDMIYGPINQLGERFQFSNESRMKLESMLLDIVAELDPKTTIPYQKARYYYRQANEETFLGPLIDGCCDLAWKILLCQPSVLVPAGDTTVDFDSSQHQTFPGSPDNGCIDFFVLPPTLSTKSNTPITKALVFLKQQVPEETKNHHVSHVEPTNHIDQSTNHIDQSTHHTDAHLESTNQNPLSTTIDTKDQLKNENTGSSIIKSRVVKQLSPNTMMEEYSYVQEPKKQSKNQNNGRKKE</sequence>
<feature type="compositionally biased region" description="Polar residues" evidence="2">
    <location>
        <begin position="391"/>
        <end position="400"/>
    </location>
</feature>
<dbReference type="AlphaFoldDB" id="F4QD07"/>
<evidence type="ECO:0000313" key="3">
    <source>
        <dbReference type="EMBL" id="EGG13688.1"/>
    </source>
</evidence>
<organism evidence="3 4">
    <name type="scientific">Cavenderia fasciculata</name>
    <name type="common">Slime mold</name>
    <name type="synonym">Dictyostelium fasciculatum</name>
    <dbReference type="NCBI Taxonomy" id="261658"/>
    <lineage>
        <taxon>Eukaryota</taxon>
        <taxon>Amoebozoa</taxon>
        <taxon>Evosea</taxon>
        <taxon>Eumycetozoa</taxon>
        <taxon>Dictyostelia</taxon>
        <taxon>Acytosteliales</taxon>
        <taxon>Cavenderiaceae</taxon>
        <taxon>Cavenderia</taxon>
    </lineage>
</organism>
<feature type="compositionally biased region" description="Polar residues" evidence="2">
    <location>
        <begin position="411"/>
        <end position="421"/>
    </location>
</feature>
<reference evidence="4" key="1">
    <citation type="journal article" date="2011" name="Genome Res.">
        <title>Phylogeny-wide analysis of social amoeba genomes highlights ancient origins for complex intercellular communication.</title>
        <authorList>
            <person name="Heidel A.J."/>
            <person name="Lawal H.M."/>
            <person name="Felder M."/>
            <person name="Schilde C."/>
            <person name="Helps N.R."/>
            <person name="Tunggal B."/>
            <person name="Rivero F."/>
            <person name="John U."/>
            <person name="Schleicher M."/>
            <person name="Eichinger L."/>
            <person name="Platzer M."/>
            <person name="Noegel A.A."/>
            <person name="Schaap P."/>
            <person name="Gloeckner G."/>
        </authorList>
    </citation>
    <scope>NUCLEOTIDE SEQUENCE [LARGE SCALE GENOMIC DNA]</scope>
    <source>
        <strain evidence="4">SH3</strain>
    </source>
</reference>
<gene>
    <name evidence="3" type="ORF">DFA_11449</name>
</gene>
<feature type="compositionally biased region" description="Basic and acidic residues" evidence="2">
    <location>
        <begin position="401"/>
        <end position="410"/>
    </location>
</feature>
<proteinExistence type="predicted"/>
<dbReference type="Proteomes" id="UP000007797">
    <property type="component" value="Unassembled WGS sequence"/>
</dbReference>